<proteinExistence type="predicted"/>
<evidence type="ECO:0000313" key="2">
    <source>
        <dbReference type="Proteomes" id="UP001180845"/>
    </source>
</evidence>
<gene>
    <name evidence="1" type="ORF">JOF55_003722</name>
</gene>
<comment type="caution">
    <text evidence="1">The sequence shown here is derived from an EMBL/GenBank/DDBJ whole genome shotgun (WGS) entry which is preliminary data.</text>
</comment>
<dbReference type="Gene3D" id="3.40.1190.20">
    <property type="match status" value="1"/>
</dbReference>
<dbReference type="Proteomes" id="UP001180845">
    <property type="component" value="Unassembled WGS sequence"/>
</dbReference>
<reference evidence="1" key="1">
    <citation type="submission" date="2023-07" db="EMBL/GenBank/DDBJ databases">
        <title>Sequencing the genomes of 1000 actinobacteria strains.</title>
        <authorList>
            <person name="Klenk H.-P."/>
        </authorList>
    </citation>
    <scope>NUCLEOTIDE SEQUENCE</scope>
    <source>
        <strain evidence="1">DSM 45977</strain>
    </source>
</reference>
<protein>
    <submittedName>
        <fullName evidence="1">Uncharacterized protein</fullName>
    </submittedName>
</protein>
<dbReference type="AlphaFoldDB" id="A0AAE3ZGM1"/>
<dbReference type="EMBL" id="JAVDXW010000001">
    <property type="protein sequence ID" value="MDR7303541.1"/>
    <property type="molecule type" value="Genomic_DNA"/>
</dbReference>
<keyword evidence="2" id="KW-1185">Reference proteome</keyword>
<dbReference type="InterPro" id="IPR029056">
    <property type="entry name" value="Ribokinase-like"/>
</dbReference>
<accession>A0AAE3ZGM1</accession>
<organism evidence="1 2">
    <name type="scientific">Haloactinomyces albus</name>
    <dbReference type="NCBI Taxonomy" id="1352928"/>
    <lineage>
        <taxon>Bacteria</taxon>
        <taxon>Bacillati</taxon>
        <taxon>Actinomycetota</taxon>
        <taxon>Actinomycetes</taxon>
        <taxon>Actinopolysporales</taxon>
        <taxon>Actinopolysporaceae</taxon>
        <taxon>Haloactinomyces</taxon>
    </lineage>
</organism>
<name>A0AAE3ZGM1_9ACTN</name>
<sequence>MILTTTLNAALEITYEVAALSMTQAHRAEKVRTRAGCPSVSRSASLTMPSPDLTVRSGCSSLAPLAAEASWPPRVAVLTRRGRARIVPSQDCTPLSWVFQTHSISVDRP</sequence>
<evidence type="ECO:0000313" key="1">
    <source>
        <dbReference type="EMBL" id="MDR7303541.1"/>
    </source>
</evidence>